<dbReference type="AlphaFoldDB" id="A0A7D5GK53"/>
<dbReference type="OrthoDB" id="17861at2157"/>
<keyword evidence="1" id="KW-1133">Transmembrane helix</keyword>
<dbReference type="SUPFAM" id="SSF103481">
    <property type="entry name" value="Multidrug resistance efflux transporter EmrE"/>
    <property type="match status" value="1"/>
</dbReference>
<feature type="transmembrane region" description="Helical" evidence="1">
    <location>
        <begin position="68"/>
        <end position="84"/>
    </location>
</feature>
<dbReference type="EMBL" id="CP058601">
    <property type="protein sequence ID" value="QLG48950.1"/>
    <property type="molecule type" value="Genomic_DNA"/>
</dbReference>
<evidence type="ECO:0000313" key="3">
    <source>
        <dbReference type="EMBL" id="QLG48950.1"/>
    </source>
</evidence>
<sequence length="102" mass="11193">MLIRFWYPVRNVRRERVESRYSLEAVDRAVVATIIDERGAFEASLIGYLVPIVVTVVGVVLLDESIGAITLIGFGLVIVGFSLLKQRAIADAMETSTGVRSP</sequence>
<name>A0A7D5GK53_9EURY</name>
<organism evidence="3 4">
    <name type="scientific">Natrinema halophilum</name>
    <dbReference type="NCBI Taxonomy" id="1699371"/>
    <lineage>
        <taxon>Archaea</taxon>
        <taxon>Methanobacteriati</taxon>
        <taxon>Methanobacteriota</taxon>
        <taxon>Stenosarchaea group</taxon>
        <taxon>Halobacteria</taxon>
        <taxon>Halobacteriales</taxon>
        <taxon>Natrialbaceae</taxon>
        <taxon>Natrinema</taxon>
    </lineage>
</organism>
<evidence type="ECO:0000259" key="2">
    <source>
        <dbReference type="Pfam" id="PF00892"/>
    </source>
</evidence>
<dbReference type="InterPro" id="IPR000620">
    <property type="entry name" value="EamA_dom"/>
</dbReference>
<dbReference type="GO" id="GO:0016020">
    <property type="term" value="C:membrane"/>
    <property type="evidence" value="ECO:0007669"/>
    <property type="project" value="InterPro"/>
</dbReference>
<protein>
    <submittedName>
        <fullName evidence="3">EamA family transporter</fullName>
    </submittedName>
</protein>
<feature type="domain" description="EamA" evidence="2">
    <location>
        <begin position="39"/>
        <end position="83"/>
    </location>
</feature>
<keyword evidence="4" id="KW-1185">Reference proteome</keyword>
<keyword evidence="1" id="KW-0472">Membrane</keyword>
<dbReference type="Pfam" id="PF00892">
    <property type="entry name" value="EamA"/>
    <property type="match status" value="1"/>
</dbReference>
<proteinExistence type="predicted"/>
<accession>A0A7D5GK53</accession>
<gene>
    <name evidence="3" type="ORF">HYG82_08840</name>
</gene>
<reference evidence="3 4" key="1">
    <citation type="submission" date="2020-07" db="EMBL/GenBank/DDBJ databases">
        <authorList>
            <person name="Cui H."/>
        </authorList>
    </citation>
    <scope>NUCLEOTIDE SEQUENCE [LARGE SCALE GENOMIC DNA]</scope>
    <source>
        <strain evidence="3 4">YPL8</strain>
    </source>
</reference>
<keyword evidence="1" id="KW-0812">Transmembrane</keyword>
<feature type="transmembrane region" description="Helical" evidence="1">
    <location>
        <begin position="45"/>
        <end position="62"/>
    </location>
</feature>
<evidence type="ECO:0000313" key="4">
    <source>
        <dbReference type="Proteomes" id="UP000509241"/>
    </source>
</evidence>
<evidence type="ECO:0000256" key="1">
    <source>
        <dbReference type="SAM" id="Phobius"/>
    </source>
</evidence>
<dbReference type="Proteomes" id="UP000509241">
    <property type="component" value="Chromosome"/>
</dbReference>
<dbReference type="InterPro" id="IPR037185">
    <property type="entry name" value="EmrE-like"/>
</dbReference>